<dbReference type="InterPro" id="IPR027417">
    <property type="entry name" value="P-loop_NTPase"/>
</dbReference>
<dbReference type="GO" id="GO:0005829">
    <property type="term" value="C:cytosol"/>
    <property type="evidence" value="ECO:0007669"/>
    <property type="project" value="TreeGrafter"/>
</dbReference>
<dbReference type="SUPFAM" id="SSF52540">
    <property type="entry name" value="P-loop containing nucleoside triphosphate hydrolases"/>
    <property type="match status" value="1"/>
</dbReference>
<proteinExistence type="predicted"/>
<dbReference type="GO" id="GO:0009898">
    <property type="term" value="C:cytoplasmic side of plasma membrane"/>
    <property type="evidence" value="ECO:0007669"/>
    <property type="project" value="TreeGrafter"/>
</dbReference>
<dbReference type="OrthoDB" id="3448281at2"/>
<dbReference type="PANTHER" id="PTHR43384:SF13">
    <property type="entry name" value="SLR0110 PROTEIN"/>
    <property type="match status" value="1"/>
</dbReference>
<keyword evidence="3" id="KW-1185">Reference proteome</keyword>
<dbReference type="InterPro" id="IPR025669">
    <property type="entry name" value="AAA_dom"/>
</dbReference>
<gene>
    <name evidence="2" type="ORF">FB476_1293</name>
</gene>
<dbReference type="Gene3D" id="3.40.50.2300">
    <property type="match status" value="1"/>
</dbReference>
<dbReference type="Gene3D" id="3.40.50.300">
    <property type="entry name" value="P-loop containing nucleotide triphosphate hydrolases"/>
    <property type="match status" value="1"/>
</dbReference>
<dbReference type="GO" id="GO:0005524">
    <property type="term" value="F:ATP binding"/>
    <property type="evidence" value="ECO:0007669"/>
    <property type="project" value="TreeGrafter"/>
</dbReference>
<name>A0A543KMX3_9MICO</name>
<protein>
    <submittedName>
        <fullName evidence="2">Pilus assembly protein CpaE</fullName>
    </submittedName>
</protein>
<dbReference type="AlphaFoldDB" id="A0A543KMX3"/>
<dbReference type="Proteomes" id="UP000315133">
    <property type="component" value="Unassembled WGS sequence"/>
</dbReference>
<reference evidence="2 3" key="1">
    <citation type="submission" date="2019-06" db="EMBL/GenBank/DDBJ databases">
        <title>Sequencing the genomes of 1000 actinobacteria strains.</title>
        <authorList>
            <person name="Klenk H.-P."/>
        </authorList>
    </citation>
    <scope>NUCLEOTIDE SEQUENCE [LARGE SCALE GENOMIC DNA]</scope>
    <source>
        <strain evidence="2 3">DSM 12362</strain>
    </source>
</reference>
<feature type="domain" description="AAA" evidence="1">
    <location>
        <begin position="142"/>
        <end position="302"/>
    </location>
</feature>
<dbReference type="EMBL" id="VFPU01000001">
    <property type="protein sequence ID" value="TQM96425.1"/>
    <property type="molecule type" value="Genomic_DNA"/>
</dbReference>
<evidence type="ECO:0000313" key="2">
    <source>
        <dbReference type="EMBL" id="TQM96425.1"/>
    </source>
</evidence>
<sequence>MSSVILASASTDLARRVRLATGDDLFVLAPEQVPAGPAQLLALAQGSGQVRAVVIDVTASASADSALGLTERFQEQFPHVAVVIVTNAPDELALPALRAGARDLMEPSLPVEEIRWVLRRAVETRVGQGTVDSLDEQVVAGRVITVASPKGGVGKTTIATNLAVGLAGQSPQGTVLVDLDIQFGDVAAALDLEPTYTLADAVLGAGLRDVMGLKTLLTRHDSGLHVLCGVLSPAEADHVTAGHVSTIINLLKSEFRYVVLDTAPGLGEHTLAALDHTTDLLLVTSLDVPGVRGLRKELELLDELDLPPATRHVVVNMAERGTGLTVADVEATIDRKIDFSFPRSPKFLMSTNRGKPLLEERGRDRITKDLEAMVTRFSPIAVGTPQTRRRARHRGVAL</sequence>
<evidence type="ECO:0000313" key="3">
    <source>
        <dbReference type="Proteomes" id="UP000315133"/>
    </source>
</evidence>
<dbReference type="GO" id="GO:0016887">
    <property type="term" value="F:ATP hydrolysis activity"/>
    <property type="evidence" value="ECO:0007669"/>
    <property type="project" value="TreeGrafter"/>
</dbReference>
<dbReference type="Pfam" id="PF13614">
    <property type="entry name" value="AAA_31"/>
    <property type="match status" value="1"/>
</dbReference>
<comment type="caution">
    <text evidence="2">The sequence shown here is derived from an EMBL/GenBank/DDBJ whole genome shotgun (WGS) entry which is preliminary data.</text>
</comment>
<organism evidence="2 3">
    <name type="scientific">Ornithinimicrobium humiphilum</name>
    <dbReference type="NCBI Taxonomy" id="125288"/>
    <lineage>
        <taxon>Bacteria</taxon>
        <taxon>Bacillati</taxon>
        <taxon>Actinomycetota</taxon>
        <taxon>Actinomycetes</taxon>
        <taxon>Micrococcales</taxon>
        <taxon>Ornithinimicrobiaceae</taxon>
        <taxon>Ornithinimicrobium</taxon>
    </lineage>
</organism>
<dbReference type="RefSeq" id="WP_141818047.1">
    <property type="nucleotide sequence ID" value="NZ_VFPU01000001.1"/>
</dbReference>
<evidence type="ECO:0000259" key="1">
    <source>
        <dbReference type="Pfam" id="PF13614"/>
    </source>
</evidence>
<dbReference type="PANTHER" id="PTHR43384">
    <property type="entry name" value="SEPTUM SITE-DETERMINING PROTEIN MIND HOMOLOG, CHLOROPLASTIC-RELATED"/>
    <property type="match status" value="1"/>
</dbReference>
<accession>A0A543KMX3</accession>
<dbReference type="InterPro" id="IPR050625">
    <property type="entry name" value="ParA/MinD_ATPase"/>
</dbReference>
<dbReference type="GO" id="GO:0051782">
    <property type="term" value="P:negative regulation of cell division"/>
    <property type="evidence" value="ECO:0007669"/>
    <property type="project" value="TreeGrafter"/>
</dbReference>